<sequence>MPPNLLIHSFTLLLGSCIAAPSYHTFDNTMPKRAMDSVTDRVLRPAVHWTVAGDDLNHVHAKDSHALYYADYEKAGVDMEHHFGTTAVKYTVPAVNLDHSEFLNLDKTHNSATIKFNNSASFDVAFQSWHGDKVLLLTYSPICPAYNSHDFCYVLASRLHFDKISLTATADARIVDPTDYVTSVKFEYGLYSPQLAQASVSTIRKRDGAPSPNCQAGNDASKLPIVDLGPDFDKRLDDCRGYKEASVFDWYFYSTLIGANQQAKPVLEPISSMKGHDQLMDFSAAVSTAKSKALSSAAQTSRESNPVTVEKRDGWDWLPGKIPGLNSPISLSFNKETSWSVPQKAAMDASPWGQSWLLKKYTKQKTSKGNGKGSGGVNADGSISIWCVDCGTKGSVTFFGKGSWDAQHGLSEGFVTASLNLNIGFGLGMEIQAVMESHGGKEIGSFGIPGLSFGIITIGPQITIGADYSFQAHAEGRLLVGAKFGLQDANIKLDFVNAKNSGSSGWTPQFVPMFEAAGQLAVAAEIGLPLGLKIGVDIMKGKFTKTVGFEERPALAAQAEFGTSNKIVNTPDCTGISTGLDIKYDLYGQIVDTKYSFMKPFVRTLAHSCIKPSKVSGPIRAGPVDPVITKDAFAGFNTTGVDGKPITFKELVDSTQAYSLTACPDSNVYMQPRSQVLSLTALSCASVFQYRYNMIVGDGNSRMFHYYIDSMNSMGVSRLRIHDNHNIPDGSEFATFVPSNTGNLGGRVGGGKGDTNIYMMVRSSEKQGFLRLYPALCVYQDSAKNPPKLFVIKDPHTGLATLESKAVQNSITGGAVSKCFIAPLTVPGNKISDGNKPIGAQK</sequence>
<feature type="domain" description="DUF7223" evidence="3">
    <location>
        <begin position="382"/>
        <end position="584"/>
    </location>
</feature>
<evidence type="ECO:0000313" key="5">
    <source>
        <dbReference type="Proteomes" id="UP000799439"/>
    </source>
</evidence>
<dbReference type="InterPro" id="IPR054293">
    <property type="entry name" value="DUF7029"/>
</dbReference>
<evidence type="ECO:0000313" key="4">
    <source>
        <dbReference type="EMBL" id="KAF2152859.1"/>
    </source>
</evidence>
<evidence type="ECO:0000256" key="1">
    <source>
        <dbReference type="SAM" id="SignalP"/>
    </source>
</evidence>
<evidence type="ECO:0000259" key="2">
    <source>
        <dbReference type="Pfam" id="PF22974"/>
    </source>
</evidence>
<feature type="chain" id="PRO_5040140631" description="Peptidase A1 domain-containing protein" evidence="1">
    <location>
        <begin position="20"/>
        <end position="842"/>
    </location>
</feature>
<dbReference type="Proteomes" id="UP000799439">
    <property type="component" value="Unassembled WGS sequence"/>
</dbReference>
<feature type="domain" description="DUF7029" evidence="2">
    <location>
        <begin position="88"/>
        <end position="182"/>
    </location>
</feature>
<name>A0A9P4J1B0_9PEZI</name>
<dbReference type="Pfam" id="PF23865">
    <property type="entry name" value="DUF7223"/>
    <property type="match status" value="1"/>
</dbReference>
<proteinExistence type="predicted"/>
<feature type="signal peptide" evidence="1">
    <location>
        <begin position="1"/>
        <end position="19"/>
    </location>
</feature>
<organism evidence="4 5">
    <name type="scientific">Myriangium duriaei CBS 260.36</name>
    <dbReference type="NCBI Taxonomy" id="1168546"/>
    <lineage>
        <taxon>Eukaryota</taxon>
        <taxon>Fungi</taxon>
        <taxon>Dikarya</taxon>
        <taxon>Ascomycota</taxon>
        <taxon>Pezizomycotina</taxon>
        <taxon>Dothideomycetes</taxon>
        <taxon>Dothideomycetidae</taxon>
        <taxon>Myriangiales</taxon>
        <taxon>Myriangiaceae</taxon>
        <taxon>Myriangium</taxon>
    </lineage>
</organism>
<evidence type="ECO:0008006" key="6">
    <source>
        <dbReference type="Google" id="ProtNLM"/>
    </source>
</evidence>
<protein>
    <recommendedName>
        <fullName evidence="6">Peptidase A1 domain-containing protein</fullName>
    </recommendedName>
</protein>
<keyword evidence="1" id="KW-0732">Signal</keyword>
<evidence type="ECO:0000259" key="3">
    <source>
        <dbReference type="Pfam" id="PF23865"/>
    </source>
</evidence>
<dbReference type="InterPro" id="IPR055647">
    <property type="entry name" value="DUF7223"/>
</dbReference>
<dbReference type="Pfam" id="PF22974">
    <property type="entry name" value="DUF7029"/>
    <property type="match status" value="1"/>
</dbReference>
<comment type="caution">
    <text evidence="4">The sequence shown here is derived from an EMBL/GenBank/DDBJ whole genome shotgun (WGS) entry which is preliminary data.</text>
</comment>
<reference evidence="4" key="1">
    <citation type="journal article" date="2020" name="Stud. Mycol.">
        <title>101 Dothideomycetes genomes: a test case for predicting lifestyles and emergence of pathogens.</title>
        <authorList>
            <person name="Haridas S."/>
            <person name="Albert R."/>
            <person name="Binder M."/>
            <person name="Bloem J."/>
            <person name="Labutti K."/>
            <person name="Salamov A."/>
            <person name="Andreopoulos B."/>
            <person name="Baker S."/>
            <person name="Barry K."/>
            <person name="Bills G."/>
            <person name="Bluhm B."/>
            <person name="Cannon C."/>
            <person name="Castanera R."/>
            <person name="Culley D."/>
            <person name="Daum C."/>
            <person name="Ezra D."/>
            <person name="Gonzalez J."/>
            <person name="Henrissat B."/>
            <person name="Kuo A."/>
            <person name="Liang C."/>
            <person name="Lipzen A."/>
            <person name="Lutzoni F."/>
            <person name="Magnuson J."/>
            <person name="Mondo S."/>
            <person name="Nolan M."/>
            <person name="Ohm R."/>
            <person name="Pangilinan J."/>
            <person name="Park H.-J."/>
            <person name="Ramirez L."/>
            <person name="Alfaro M."/>
            <person name="Sun H."/>
            <person name="Tritt A."/>
            <person name="Yoshinaga Y."/>
            <person name="Zwiers L.-H."/>
            <person name="Turgeon B."/>
            <person name="Goodwin S."/>
            <person name="Spatafora J."/>
            <person name="Crous P."/>
            <person name="Grigoriev I."/>
        </authorList>
    </citation>
    <scope>NUCLEOTIDE SEQUENCE</scope>
    <source>
        <strain evidence="4">CBS 260.36</strain>
    </source>
</reference>
<keyword evidence="5" id="KW-1185">Reference proteome</keyword>
<dbReference type="EMBL" id="ML996085">
    <property type="protein sequence ID" value="KAF2152859.1"/>
    <property type="molecule type" value="Genomic_DNA"/>
</dbReference>
<accession>A0A9P4J1B0</accession>
<gene>
    <name evidence="4" type="ORF">K461DRAFT_312395</name>
</gene>
<dbReference type="OrthoDB" id="160645at2759"/>
<dbReference type="AlphaFoldDB" id="A0A9P4J1B0"/>